<gene>
    <name evidence="2" type="ORF">PG999_009988</name>
</gene>
<organism evidence="2 3">
    <name type="scientific">Apiospora kogelbergensis</name>
    <dbReference type="NCBI Taxonomy" id="1337665"/>
    <lineage>
        <taxon>Eukaryota</taxon>
        <taxon>Fungi</taxon>
        <taxon>Dikarya</taxon>
        <taxon>Ascomycota</taxon>
        <taxon>Pezizomycotina</taxon>
        <taxon>Sordariomycetes</taxon>
        <taxon>Xylariomycetidae</taxon>
        <taxon>Amphisphaeriales</taxon>
        <taxon>Apiosporaceae</taxon>
        <taxon>Apiospora</taxon>
    </lineage>
</organism>
<sequence length="145" mass="16940">MSTPLDLDQSDSKWLPRLRPTGGGHYRRNSEQVHQNESETPHGAEEARRRRANLCNLTYRDLCFHQHSTDRTPPLRLRRSPFLILEFCRTPSASGKSASWLPQRSMPAYQYPKTNYDLSRRRSRLVCFPDRRGWAKRAIAEETEG</sequence>
<dbReference type="EMBL" id="JAQQWP010000008">
    <property type="protein sequence ID" value="KAK8106629.1"/>
    <property type="molecule type" value="Genomic_DNA"/>
</dbReference>
<evidence type="ECO:0000313" key="2">
    <source>
        <dbReference type="EMBL" id="KAK8106629.1"/>
    </source>
</evidence>
<reference evidence="2 3" key="1">
    <citation type="submission" date="2023-01" db="EMBL/GenBank/DDBJ databases">
        <title>Analysis of 21 Apiospora genomes using comparative genomics revels a genus with tremendous synthesis potential of carbohydrate active enzymes and secondary metabolites.</title>
        <authorList>
            <person name="Sorensen T."/>
        </authorList>
    </citation>
    <scope>NUCLEOTIDE SEQUENCE [LARGE SCALE GENOMIC DNA]</scope>
    <source>
        <strain evidence="2 3">CBS 117206</strain>
    </source>
</reference>
<evidence type="ECO:0000256" key="1">
    <source>
        <dbReference type="SAM" id="MobiDB-lite"/>
    </source>
</evidence>
<proteinExistence type="predicted"/>
<evidence type="ECO:0000313" key="3">
    <source>
        <dbReference type="Proteomes" id="UP001392437"/>
    </source>
</evidence>
<protein>
    <submittedName>
        <fullName evidence="2">Uncharacterized protein</fullName>
    </submittedName>
</protein>
<keyword evidence="3" id="KW-1185">Reference proteome</keyword>
<dbReference type="Proteomes" id="UP001392437">
    <property type="component" value="Unassembled WGS sequence"/>
</dbReference>
<feature type="compositionally biased region" description="Basic and acidic residues" evidence="1">
    <location>
        <begin position="28"/>
        <end position="48"/>
    </location>
</feature>
<comment type="caution">
    <text evidence="2">The sequence shown here is derived from an EMBL/GenBank/DDBJ whole genome shotgun (WGS) entry which is preliminary data.</text>
</comment>
<dbReference type="AlphaFoldDB" id="A0AAW0QM38"/>
<accession>A0AAW0QM38</accession>
<feature type="region of interest" description="Disordered" evidence="1">
    <location>
        <begin position="1"/>
        <end position="49"/>
    </location>
</feature>
<name>A0AAW0QM38_9PEZI</name>